<dbReference type="Gene3D" id="3.40.50.720">
    <property type="entry name" value="NAD(P)-binding Rossmann-like Domain"/>
    <property type="match status" value="1"/>
</dbReference>
<dbReference type="PANTHER" id="PTHR43157">
    <property type="entry name" value="PHOSPHATIDYLINOSITOL-GLYCAN BIOSYNTHESIS CLASS F PROTEIN-RELATED"/>
    <property type="match status" value="1"/>
</dbReference>
<dbReference type="OrthoDB" id="4181190at2759"/>
<evidence type="ECO:0000256" key="1">
    <source>
        <dbReference type="ARBA" id="ARBA00023002"/>
    </source>
</evidence>
<dbReference type="PRINTS" id="PR00081">
    <property type="entry name" value="GDHRDH"/>
</dbReference>
<keyword evidence="1" id="KW-0560">Oxidoreductase</keyword>
<accession>A0A0G2IAY3</accession>
<evidence type="ECO:0008006" key="4">
    <source>
        <dbReference type="Google" id="ProtNLM"/>
    </source>
</evidence>
<protein>
    <recommendedName>
        <fullName evidence="4">Alcohol dehydrogenase</fullName>
    </recommendedName>
</protein>
<name>A0A0G2IAY3_9EURO</name>
<dbReference type="AlphaFoldDB" id="A0A0G2IAY3"/>
<sequence length="338" mass="36198">MAEAFTSVPIKSTLSSYWWASRHPPADPTTSFARKTVLITGANAGLGFEAAIKFAALGASNLIFGVRSLQRGEEAKARIEATTGCGADVIQLVELDMSSYASIEKFVQQVNRRFPVIHAAVLNAGVFQSSYKLSPEGWEMSIQVNGISTAYLGILLLPKLRKTGLSTGRAVHLEIVGSCAQGDVNVKDVRDTSSILQKINDPKNFSIGSQYCISKLLAMWVTTHIAAKTSVEQVIVSASCPGMCKSNLSHDLGLVLRGLDGFARSILARTTEQGSRTLVSGTLLGPDAHGGFWTHDKVAIPGVLVISDEGKMLGTHCWGEILDVLRCQNPEIDVILNG</sequence>
<dbReference type="InterPro" id="IPR036291">
    <property type="entry name" value="NAD(P)-bd_dom_sf"/>
</dbReference>
<proteinExistence type="predicted"/>
<dbReference type="SUPFAM" id="SSF51735">
    <property type="entry name" value="NAD(P)-binding Rossmann-fold domains"/>
    <property type="match status" value="1"/>
</dbReference>
<evidence type="ECO:0000313" key="3">
    <source>
        <dbReference type="Proteomes" id="UP000034164"/>
    </source>
</evidence>
<comment type="caution">
    <text evidence="2">The sequence shown here is derived from an EMBL/GenBank/DDBJ whole genome shotgun (WGS) entry which is preliminary data.</text>
</comment>
<dbReference type="GO" id="GO:0016491">
    <property type="term" value="F:oxidoreductase activity"/>
    <property type="evidence" value="ECO:0007669"/>
    <property type="project" value="UniProtKB-KW"/>
</dbReference>
<gene>
    <name evidence="2" type="ORF">EMCG_06938</name>
</gene>
<reference evidence="3" key="1">
    <citation type="journal article" date="2015" name="PLoS Genet.">
        <title>The dynamic genome and transcriptome of the human fungal pathogen Blastomyces and close relative Emmonsia.</title>
        <authorList>
            <person name="Munoz J.F."/>
            <person name="Gauthier G.M."/>
            <person name="Desjardins C.A."/>
            <person name="Gallo J.E."/>
            <person name="Holder J."/>
            <person name="Sullivan T.D."/>
            <person name="Marty A.J."/>
            <person name="Carmen J.C."/>
            <person name="Chen Z."/>
            <person name="Ding L."/>
            <person name="Gujja S."/>
            <person name="Magrini V."/>
            <person name="Misas E."/>
            <person name="Mitreva M."/>
            <person name="Priest M."/>
            <person name="Saif S."/>
            <person name="Whiston E.A."/>
            <person name="Young S."/>
            <person name="Zeng Q."/>
            <person name="Goldman W.E."/>
            <person name="Mardis E.R."/>
            <person name="Taylor J.W."/>
            <person name="McEwen J.G."/>
            <person name="Clay O.K."/>
            <person name="Klein B.S."/>
            <person name="Cuomo C.A."/>
        </authorList>
    </citation>
    <scope>NUCLEOTIDE SEQUENCE [LARGE SCALE GENOMIC DNA]</scope>
    <source>
        <strain evidence="3">UAMH 3008</strain>
    </source>
</reference>
<dbReference type="InterPro" id="IPR002347">
    <property type="entry name" value="SDR_fam"/>
</dbReference>
<dbReference type="VEuPathDB" id="FungiDB:EMCG_06938"/>
<dbReference type="Pfam" id="PF00106">
    <property type="entry name" value="adh_short"/>
    <property type="match status" value="1"/>
</dbReference>
<organism evidence="2 3">
    <name type="scientific">[Emmonsia] crescens</name>
    <dbReference type="NCBI Taxonomy" id="73230"/>
    <lineage>
        <taxon>Eukaryota</taxon>
        <taxon>Fungi</taxon>
        <taxon>Dikarya</taxon>
        <taxon>Ascomycota</taxon>
        <taxon>Pezizomycotina</taxon>
        <taxon>Eurotiomycetes</taxon>
        <taxon>Eurotiomycetidae</taxon>
        <taxon>Onygenales</taxon>
        <taxon>Ajellomycetaceae</taxon>
        <taxon>Emergomyces</taxon>
    </lineage>
</organism>
<dbReference type="PANTHER" id="PTHR43157:SF22">
    <property type="entry name" value="SHORT-CHAIN DEHYDROGENASE_REDUCTASE PHMF"/>
    <property type="match status" value="1"/>
</dbReference>
<dbReference type="EMBL" id="LCZI01000263">
    <property type="protein sequence ID" value="KKZ67410.1"/>
    <property type="molecule type" value="Genomic_DNA"/>
</dbReference>
<evidence type="ECO:0000313" key="2">
    <source>
        <dbReference type="EMBL" id="KKZ67410.1"/>
    </source>
</evidence>
<dbReference type="Proteomes" id="UP000034164">
    <property type="component" value="Unassembled WGS sequence"/>
</dbReference>